<reference evidence="1 2" key="1">
    <citation type="submission" date="2016-06" db="EMBL/GenBank/DDBJ databases">
        <title>Adaptive Radiation by Waves of Gene Transfer Leads to Fine-Scale Resource Partitioning in Marine Microbes.</title>
        <authorList>
            <person name="Hehemann J.-H."/>
            <person name="Arevalo P."/>
            <person name="Datta M.S."/>
            <person name="Yu X."/>
            <person name="Corzett C."/>
            <person name="Henschel A."/>
            <person name="Preheim S.P."/>
            <person name="Timberlake S."/>
            <person name="Alm E.J."/>
            <person name="Polz M.F."/>
        </authorList>
    </citation>
    <scope>NUCLEOTIDE SEQUENCE [LARGE SCALE GENOMIC DNA]</scope>
    <source>
        <strain evidence="1 2">FF50</strain>
        <plasmid evidence="1 2">unnamed1</plasmid>
    </source>
</reference>
<dbReference type="AlphaFoldDB" id="A0AAN1CUI0"/>
<keyword evidence="1" id="KW-0614">Plasmid</keyword>
<accession>A0AAN1CUI0</accession>
<dbReference type="KEGG" id="vbr:A6E01_20230"/>
<dbReference type="RefSeq" id="WP_065211301.1">
    <property type="nucleotide sequence ID" value="NZ_CP016179.1"/>
</dbReference>
<dbReference type="Proteomes" id="UP000092018">
    <property type="component" value="Plasmid unnamed1"/>
</dbReference>
<evidence type="ECO:0000313" key="1">
    <source>
        <dbReference type="EMBL" id="ANO35542.1"/>
    </source>
</evidence>
<sequence length="229" mass="25753">MEIIIQAFGVEFSLNTENKNIIDGCKDSYHIFYNDLDHPCPAYATAALMKLSEEFDSRIQSGDLPDPGDVMVNLSILAGWLLESDAKLADGRVYAFPDFVHANKKLFHAEPKPTKSLIITMPGFSTQIHLQTGPLDHIDHWDPLQEAINEGDCLHCIIRDVRNKLLSLLIDVDPMEIVNIDDTYLASFIYWVALKTKCIDKESNRIELHEFLDKANLLISVDTGGACIH</sequence>
<dbReference type="EMBL" id="CP016179">
    <property type="protein sequence ID" value="ANO35542.1"/>
    <property type="molecule type" value="Genomic_DNA"/>
</dbReference>
<protein>
    <submittedName>
        <fullName evidence="1">Uncharacterized protein</fullName>
    </submittedName>
</protein>
<name>A0AAN1CUI0_9VIBR</name>
<gene>
    <name evidence="1" type="ORF">A6E01_20230</name>
</gene>
<evidence type="ECO:0000313" key="2">
    <source>
        <dbReference type="Proteomes" id="UP000092018"/>
    </source>
</evidence>
<geneLocation type="plasmid" evidence="1 2">
    <name>unnamed1</name>
</geneLocation>
<proteinExistence type="predicted"/>
<organism evidence="1 2">
    <name type="scientific">Vibrio breoganii</name>
    <dbReference type="NCBI Taxonomy" id="553239"/>
    <lineage>
        <taxon>Bacteria</taxon>
        <taxon>Pseudomonadati</taxon>
        <taxon>Pseudomonadota</taxon>
        <taxon>Gammaproteobacteria</taxon>
        <taxon>Vibrionales</taxon>
        <taxon>Vibrionaceae</taxon>
        <taxon>Vibrio</taxon>
    </lineage>
</organism>